<dbReference type="InParanoid" id="A0A409W5U1"/>
<feature type="domain" description="N-acetyltransferase" evidence="1">
    <location>
        <begin position="39"/>
        <end position="194"/>
    </location>
</feature>
<keyword evidence="3" id="KW-1185">Reference proteome</keyword>
<protein>
    <recommendedName>
        <fullName evidence="1">N-acetyltransferase domain-containing protein</fullName>
    </recommendedName>
</protein>
<dbReference type="GO" id="GO:1990189">
    <property type="term" value="F:protein N-terminal-serine acetyltransferase activity"/>
    <property type="evidence" value="ECO:0007669"/>
    <property type="project" value="TreeGrafter"/>
</dbReference>
<dbReference type="OrthoDB" id="41238at2759"/>
<accession>A0A409W5U1</accession>
<dbReference type="PANTHER" id="PTHR43441">
    <property type="entry name" value="RIBOSOMAL-PROTEIN-SERINE ACETYLTRANSFERASE"/>
    <property type="match status" value="1"/>
</dbReference>
<reference evidence="2 3" key="1">
    <citation type="journal article" date="2018" name="Evol. Lett.">
        <title>Horizontal gene cluster transfer increased hallucinogenic mushroom diversity.</title>
        <authorList>
            <person name="Reynolds H.T."/>
            <person name="Vijayakumar V."/>
            <person name="Gluck-Thaler E."/>
            <person name="Korotkin H.B."/>
            <person name="Matheny P.B."/>
            <person name="Slot J.C."/>
        </authorList>
    </citation>
    <scope>NUCLEOTIDE SEQUENCE [LARGE SCALE GENOMIC DNA]</scope>
    <source>
        <strain evidence="2 3">2629</strain>
    </source>
</reference>
<dbReference type="InterPro" id="IPR000182">
    <property type="entry name" value="GNAT_dom"/>
</dbReference>
<dbReference type="AlphaFoldDB" id="A0A409W5U1"/>
<dbReference type="SUPFAM" id="SSF55729">
    <property type="entry name" value="Acyl-CoA N-acyltransferases (Nat)"/>
    <property type="match status" value="1"/>
</dbReference>
<gene>
    <name evidence="2" type="ORF">CVT24_011943</name>
</gene>
<dbReference type="Pfam" id="PF13302">
    <property type="entry name" value="Acetyltransf_3"/>
    <property type="match status" value="1"/>
</dbReference>
<sequence length="251" mass="27847">MFINSYKPPKPIIGSDTEPPESYDLNCNIAVPQRLETDRVLVVPFIPSLHAKAYYESWSLDLENYLALSTPTYQSFLDFIENILRRSANAVAFAVIDKTKPADPRGNIPGRFAGLYGYTSISPQNLALEIGPAVTLPEFQRTFVTSHAVGLLLKYALDVPKEDGTGGLGFRRVVWSANPDNMASVTAAERMGFKREGVTRYSWVLPDGRPGKAVDSKRGANNGRDSVILSFCWDDWENGGRELVESRISRV</sequence>
<dbReference type="Proteomes" id="UP000284842">
    <property type="component" value="Unassembled WGS sequence"/>
</dbReference>
<organism evidence="2 3">
    <name type="scientific">Panaeolus cyanescens</name>
    <dbReference type="NCBI Taxonomy" id="181874"/>
    <lineage>
        <taxon>Eukaryota</taxon>
        <taxon>Fungi</taxon>
        <taxon>Dikarya</taxon>
        <taxon>Basidiomycota</taxon>
        <taxon>Agaricomycotina</taxon>
        <taxon>Agaricomycetes</taxon>
        <taxon>Agaricomycetidae</taxon>
        <taxon>Agaricales</taxon>
        <taxon>Agaricineae</taxon>
        <taxon>Galeropsidaceae</taxon>
        <taxon>Panaeolus</taxon>
    </lineage>
</organism>
<evidence type="ECO:0000313" key="2">
    <source>
        <dbReference type="EMBL" id="PPQ73883.1"/>
    </source>
</evidence>
<dbReference type="InterPro" id="IPR051908">
    <property type="entry name" value="Ribosomal_N-acetyltransferase"/>
</dbReference>
<dbReference type="GO" id="GO:0008999">
    <property type="term" value="F:protein-N-terminal-alanine acetyltransferase activity"/>
    <property type="evidence" value="ECO:0007669"/>
    <property type="project" value="TreeGrafter"/>
</dbReference>
<dbReference type="PANTHER" id="PTHR43441:SF5">
    <property type="entry name" value="FAMILY ACETYLTRANSFERASE, PUTATIVE-RELATED"/>
    <property type="match status" value="1"/>
</dbReference>
<comment type="caution">
    <text evidence="2">The sequence shown here is derived from an EMBL/GenBank/DDBJ whole genome shotgun (WGS) entry which is preliminary data.</text>
</comment>
<proteinExistence type="predicted"/>
<dbReference type="Gene3D" id="3.40.630.30">
    <property type="match status" value="1"/>
</dbReference>
<evidence type="ECO:0000313" key="3">
    <source>
        <dbReference type="Proteomes" id="UP000284842"/>
    </source>
</evidence>
<name>A0A409W5U1_9AGAR</name>
<dbReference type="EMBL" id="NHTK01005790">
    <property type="protein sequence ID" value="PPQ73883.1"/>
    <property type="molecule type" value="Genomic_DNA"/>
</dbReference>
<dbReference type="InterPro" id="IPR016181">
    <property type="entry name" value="Acyl_CoA_acyltransferase"/>
</dbReference>
<evidence type="ECO:0000259" key="1">
    <source>
        <dbReference type="Pfam" id="PF13302"/>
    </source>
</evidence>